<reference evidence="6 8" key="1">
    <citation type="submission" date="2022-07" db="EMBL/GenBank/DDBJ databases">
        <title>Genome-wide signatures of adaptation to extreme environments.</title>
        <authorList>
            <person name="Cho C.H."/>
            <person name="Yoon H.S."/>
        </authorList>
    </citation>
    <scope>NUCLEOTIDE SEQUENCE [LARGE SCALE GENOMIC DNA]</scope>
    <source>
        <strain evidence="6 8">108.79 E11</strain>
    </source>
</reference>
<keyword evidence="4" id="KW-0676">Redox-active center</keyword>
<dbReference type="PROSITE" id="PS51352">
    <property type="entry name" value="THIOREDOXIN_2"/>
    <property type="match status" value="1"/>
</dbReference>
<keyword evidence="8" id="KW-1185">Reference proteome</keyword>
<dbReference type="PRINTS" id="PR00421">
    <property type="entry name" value="THIOREDOXIN"/>
</dbReference>
<keyword evidence="1 4" id="KW-1015">Disulfide bond</keyword>
<sequence>MAFTLTSAEEFDKVILDDSLVVVEFYADWCSPCHKMEKFLQELINDTKYAEKDIKFYRVNVDTLPGVAKMVGVQALPTFVCYKENRKLDESVGASKGGLKKMLKKHI</sequence>
<evidence type="ECO:0000256" key="3">
    <source>
        <dbReference type="PIRNR" id="PIRNR000077"/>
    </source>
</evidence>
<dbReference type="Pfam" id="PF00085">
    <property type="entry name" value="Thioredoxin"/>
    <property type="match status" value="1"/>
</dbReference>
<dbReference type="PANTHER" id="PTHR10438">
    <property type="entry name" value="THIOREDOXIN"/>
    <property type="match status" value="1"/>
</dbReference>
<organism evidence="6 8">
    <name type="scientific">Galdieria yellowstonensis</name>
    <dbReference type="NCBI Taxonomy" id="3028027"/>
    <lineage>
        <taxon>Eukaryota</taxon>
        <taxon>Rhodophyta</taxon>
        <taxon>Bangiophyceae</taxon>
        <taxon>Galdieriales</taxon>
        <taxon>Galdieriaceae</taxon>
        <taxon>Galdieria</taxon>
    </lineage>
</organism>
<dbReference type="Proteomes" id="UP001300502">
    <property type="component" value="Unassembled WGS sequence"/>
</dbReference>
<comment type="similarity">
    <text evidence="2">Belongs to the thioredoxin family. Plant H-type subfamily.</text>
</comment>
<dbReference type="CDD" id="cd02947">
    <property type="entry name" value="TRX_family"/>
    <property type="match status" value="1"/>
</dbReference>
<dbReference type="PANTHER" id="PTHR10438:SF468">
    <property type="entry name" value="THIOREDOXIN-1-RELATED"/>
    <property type="match status" value="1"/>
</dbReference>
<dbReference type="AlphaFoldDB" id="A0AAV9I2Y3"/>
<feature type="disulfide bond" description="Redox-active" evidence="4">
    <location>
        <begin position="30"/>
        <end position="33"/>
    </location>
</feature>
<accession>A0AAV9I2Y3</accession>
<feature type="domain" description="Thioredoxin" evidence="5">
    <location>
        <begin position="1"/>
        <end position="107"/>
    </location>
</feature>
<evidence type="ECO:0000256" key="4">
    <source>
        <dbReference type="PIRSR" id="PIRSR000077-4"/>
    </source>
</evidence>
<evidence type="ECO:0000313" key="8">
    <source>
        <dbReference type="Proteomes" id="UP001300502"/>
    </source>
</evidence>
<dbReference type="InterPro" id="IPR005746">
    <property type="entry name" value="Thioredoxin"/>
</dbReference>
<dbReference type="InterPro" id="IPR050620">
    <property type="entry name" value="Thioredoxin_H-type-like"/>
</dbReference>
<dbReference type="InterPro" id="IPR036249">
    <property type="entry name" value="Thioredoxin-like_sf"/>
</dbReference>
<proteinExistence type="inferred from homology"/>
<dbReference type="EMBL" id="JANCYU010000050">
    <property type="protein sequence ID" value="KAK4527291.1"/>
    <property type="molecule type" value="Genomic_DNA"/>
</dbReference>
<gene>
    <name evidence="6" type="ORF">GAYE_PCTG14G0641</name>
    <name evidence="7" type="ORF">GAYE_SCF38G5213</name>
</gene>
<evidence type="ECO:0000256" key="1">
    <source>
        <dbReference type="ARBA" id="ARBA00023157"/>
    </source>
</evidence>
<dbReference type="PIRSF" id="PIRSF000077">
    <property type="entry name" value="Thioredoxin"/>
    <property type="match status" value="1"/>
</dbReference>
<evidence type="ECO:0000259" key="5">
    <source>
        <dbReference type="PROSITE" id="PS51352"/>
    </source>
</evidence>
<dbReference type="EMBL" id="JANCYU010000007">
    <property type="protein sequence ID" value="KAK4522751.1"/>
    <property type="molecule type" value="Genomic_DNA"/>
</dbReference>
<evidence type="ECO:0000256" key="2">
    <source>
        <dbReference type="ARBA" id="ARBA00038353"/>
    </source>
</evidence>
<dbReference type="InterPro" id="IPR013766">
    <property type="entry name" value="Thioredoxin_domain"/>
</dbReference>
<evidence type="ECO:0000313" key="7">
    <source>
        <dbReference type="EMBL" id="KAK4527291.1"/>
    </source>
</evidence>
<dbReference type="Gene3D" id="3.40.30.10">
    <property type="entry name" value="Glutaredoxin"/>
    <property type="match status" value="1"/>
</dbReference>
<comment type="caution">
    <text evidence="6">The sequence shown here is derived from an EMBL/GenBank/DDBJ whole genome shotgun (WGS) entry which is preliminary data.</text>
</comment>
<dbReference type="SUPFAM" id="SSF52833">
    <property type="entry name" value="Thioredoxin-like"/>
    <property type="match status" value="1"/>
</dbReference>
<name>A0AAV9I2Y3_9RHOD</name>
<dbReference type="GO" id="GO:0015035">
    <property type="term" value="F:protein-disulfide reductase activity"/>
    <property type="evidence" value="ECO:0007669"/>
    <property type="project" value="InterPro"/>
</dbReference>
<evidence type="ECO:0000313" key="6">
    <source>
        <dbReference type="EMBL" id="KAK4522751.1"/>
    </source>
</evidence>
<protein>
    <recommendedName>
        <fullName evidence="3">Thioredoxin</fullName>
    </recommendedName>
</protein>